<dbReference type="HOGENOM" id="CLU_058239_1_0_10"/>
<keyword evidence="2" id="KW-0378">Hydrolase</keyword>
<keyword evidence="2" id="KW-0269">Exonuclease</keyword>
<evidence type="ECO:0000313" key="3">
    <source>
        <dbReference type="Proteomes" id="UP000010433"/>
    </source>
</evidence>
<dbReference type="OrthoDB" id="9802724at2"/>
<protein>
    <submittedName>
        <fullName evidence="2">Endonuclease/exonuclease/phosphatase family protein</fullName>
    </submittedName>
</protein>
<dbReference type="GO" id="GO:0004527">
    <property type="term" value="F:exonuclease activity"/>
    <property type="evidence" value="ECO:0007669"/>
    <property type="project" value="UniProtKB-KW"/>
</dbReference>
<keyword evidence="2" id="KW-0540">Nuclease</keyword>
<dbReference type="Gene3D" id="3.60.10.10">
    <property type="entry name" value="Endonuclease/exonuclease/phosphatase"/>
    <property type="match status" value="1"/>
</dbReference>
<accession>L1NHI4</accession>
<feature type="domain" description="Endonuclease/exonuclease/phosphatase" evidence="1">
    <location>
        <begin position="14"/>
        <end position="310"/>
    </location>
</feature>
<keyword evidence="2" id="KW-0255">Endonuclease</keyword>
<dbReference type="SUPFAM" id="SSF56219">
    <property type="entry name" value="DNase I-like"/>
    <property type="match status" value="1"/>
</dbReference>
<reference evidence="2 3" key="1">
    <citation type="submission" date="2012-05" db="EMBL/GenBank/DDBJ databases">
        <authorList>
            <person name="Weinstock G."/>
            <person name="Sodergren E."/>
            <person name="Lobos E.A."/>
            <person name="Fulton L."/>
            <person name="Fulton R."/>
            <person name="Courtney L."/>
            <person name="Fronick C."/>
            <person name="O'Laughlin M."/>
            <person name="Godfrey J."/>
            <person name="Wilson R.M."/>
            <person name="Miner T."/>
            <person name="Farmer C."/>
            <person name="Delehaunty K."/>
            <person name="Cordes M."/>
            <person name="Minx P."/>
            <person name="Tomlinson C."/>
            <person name="Chen J."/>
            <person name="Wollam A."/>
            <person name="Pepin K.H."/>
            <person name="Bhonagiri V."/>
            <person name="Zhang X."/>
            <person name="Suruliraj S."/>
            <person name="Warren W."/>
            <person name="Mitreva M."/>
            <person name="Mardis E.R."/>
            <person name="Wilson R.K."/>
        </authorList>
    </citation>
    <scope>NUCLEOTIDE SEQUENCE [LARGE SCALE GENOMIC DNA]</scope>
    <source>
        <strain evidence="2 3">F0055</strain>
    </source>
</reference>
<dbReference type="AlphaFoldDB" id="L1NHI4"/>
<organism evidence="2 3">
    <name type="scientific">Hoylesella saccharolytica F0055</name>
    <dbReference type="NCBI Taxonomy" id="1127699"/>
    <lineage>
        <taxon>Bacteria</taxon>
        <taxon>Pseudomonadati</taxon>
        <taxon>Bacteroidota</taxon>
        <taxon>Bacteroidia</taxon>
        <taxon>Bacteroidales</taxon>
        <taxon>Prevotellaceae</taxon>
        <taxon>Hoylesella</taxon>
    </lineage>
</organism>
<gene>
    <name evidence="2" type="ORF">HMPREF9151_00558</name>
</gene>
<dbReference type="Pfam" id="PF19580">
    <property type="entry name" value="Exo_endo_phos_3"/>
    <property type="match status" value="1"/>
</dbReference>
<dbReference type="RefSeq" id="WP_009161727.1">
    <property type="nucleotide sequence ID" value="NZ_KB290974.1"/>
</dbReference>
<dbReference type="InterPro" id="IPR005135">
    <property type="entry name" value="Endo/exonuclease/phosphatase"/>
</dbReference>
<dbReference type="PANTHER" id="PTHR42834">
    <property type="entry name" value="ENDONUCLEASE/EXONUCLEASE/PHOSPHATASE FAMILY PROTEIN (AFU_ORTHOLOGUE AFUA_3G09210)"/>
    <property type="match status" value="1"/>
</dbReference>
<name>L1NHI4_9BACT</name>
<proteinExistence type="predicted"/>
<dbReference type="PATRIC" id="fig|1127699.3.peg.510"/>
<sequence>MTLGVLLVSFFTLIQFNCENLFDCVDDPKKADEEFLPDAYRHWTKGRYWKKLNGIGQEIVACGGEGANWKLPDLVALCEVENDSVMRDLTKRSLLRTAGYEYVVTHSPDIRGINVALMYSPFTFRLLHYQSITVPLVKDMRPTRDILYVKGTVITGDTLHVFVLHAPSRSMGEANSRPYRVAVAKRLCSVTDSIRRVNAHAEIIVAGDFNDYGKAEALQRISENGLVDVTKDAKGKNGSKGTYRYHGEWGSLDHVFVSSTMAARWVESFIYDADFLLEDDEKYGGKHPKRTYLGPKYIGGYSDHLPLVVRFCLKEKTSASYVR</sequence>
<dbReference type="STRING" id="1127699.HMPREF9151_00558"/>
<dbReference type="InterPro" id="IPR036691">
    <property type="entry name" value="Endo/exonu/phosph_ase_sf"/>
</dbReference>
<evidence type="ECO:0000313" key="2">
    <source>
        <dbReference type="EMBL" id="EKY02969.1"/>
    </source>
</evidence>
<dbReference type="EMBL" id="AMEP01000043">
    <property type="protein sequence ID" value="EKY02969.1"/>
    <property type="molecule type" value="Genomic_DNA"/>
</dbReference>
<dbReference type="PANTHER" id="PTHR42834:SF1">
    <property type="entry name" value="ENDONUCLEASE_EXONUCLEASE_PHOSPHATASE FAMILY PROTEIN (AFU_ORTHOLOGUE AFUA_3G09210)"/>
    <property type="match status" value="1"/>
</dbReference>
<keyword evidence="3" id="KW-1185">Reference proteome</keyword>
<comment type="caution">
    <text evidence="2">The sequence shown here is derived from an EMBL/GenBank/DDBJ whole genome shotgun (WGS) entry which is preliminary data.</text>
</comment>
<evidence type="ECO:0000259" key="1">
    <source>
        <dbReference type="Pfam" id="PF19580"/>
    </source>
</evidence>
<dbReference type="Proteomes" id="UP000010433">
    <property type="component" value="Unassembled WGS sequence"/>
</dbReference>
<dbReference type="GO" id="GO:0004519">
    <property type="term" value="F:endonuclease activity"/>
    <property type="evidence" value="ECO:0007669"/>
    <property type="project" value="UniProtKB-KW"/>
</dbReference>